<accession>A0A1M5MYN5</accession>
<evidence type="ECO:0000313" key="2">
    <source>
        <dbReference type="EMBL" id="SHG82232.1"/>
    </source>
</evidence>
<evidence type="ECO:0000256" key="1">
    <source>
        <dbReference type="SAM" id="MobiDB-lite"/>
    </source>
</evidence>
<dbReference type="Proteomes" id="UP000184212">
    <property type="component" value="Unassembled WGS sequence"/>
</dbReference>
<evidence type="ECO:0000313" key="3">
    <source>
        <dbReference type="Proteomes" id="UP000184212"/>
    </source>
</evidence>
<proteinExistence type="predicted"/>
<protein>
    <submittedName>
        <fullName evidence="2">Uncharacterized protein</fullName>
    </submittedName>
</protein>
<keyword evidence="3" id="KW-1185">Reference proteome</keyword>
<dbReference type="AlphaFoldDB" id="A0A1M5MYN5"/>
<organism evidence="2 3">
    <name type="scientific">Chryseolinea serpens</name>
    <dbReference type="NCBI Taxonomy" id="947013"/>
    <lineage>
        <taxon>Bacteria</taxon>
        <taxon>Pseudomonadati</taxon>
        <taxon>Bacteroidota</taxon>
        <taxon>Cytophagia</taxon>
        <taxon>Cytophagales</taxon>
        <taxon>Fulvivirgaceae</taxon>
        <taxon>Chryseolinea</taxon>
    </lineage>
</organism>
<gene>
    <name evidence="2" type="ORF">SAMN04488109_2006</name>
</gene>
<feature type="region of interest" description="Disordered" evidence="1">
    <location>
        <begin position="22"/>
        <end position="47"/>
    </location>
</feature>
<dbReference type="RefSeq" id="WP_073133277.1">
    <property type="nucleotide sequence ID" value="NZ_FQWQ01000001.1"/>
</dbReference>
<dbReference type="EMBL" id="FQWQ01000001">
    <property type="protein sequence ID" value="SHG82232.1"/>
    <property type="molecule type" value="Genomic_DNA"/>
</dbReference>
<reference evidence="2 3" key="1">
    <citation type="submission" date="2016-11" db="EMBL/GenBank/DDBJ databases">
        <authorList>
            <person name="Jaros S."/>
            <person name="Januszkiewicz K."/>
            <person name="Wedrychowicz H."/>
        </authorList>
    </citation>
    <scope>NUCLEOTIDE SEQUENCE [LARGE SCALE GENOMIC DNA]</scope>
    <source>
        <strain evidence="2 3">DSM 24574</strain>
    </source>
</reference>
<sequence length="216" mass="23936">MIKYRILLLFVLCAASCRSPEKSVPLEDQPVASQDSTPPSVVLPDNPANPDVPVKIDTITVAEFVASFKEPELRRYSVDDIHYHEGDLSFFGTKRLFVNDSLKPLPISGYPKSFREMGNGTKRVTAMGDSGIGIYICVYTVDKFYNYIDRAVLTAYGGDENVTSKESGIFLNDSTYLQTESMITYADNGDVASVDTVKRRFVIHSNGKIVTESLNP</sequence>
<dbReference type="STRING" id="947013.SAMN04488109_2006"/>
<name>A0A1M5MYN5_9BACT</name>